<dbReference type="EMBL" id="CM037154">
    <property type="protein sequence ID" value="KAH7859421.1"/>
    <property type="molecule type" value="Genomic_DNA"/>
</dbReference>
<reference evidence="1 2" key="1">
    <citation type="journal article" date="2021" name="Hortic Res">
        <title>High-quality reference genome and annotation aids understanding of berry development for evergreen blueberry (Vaccinium darrowii).</title>
        <authorList>
            <person name="Yu J."/>
            <person name="Hulse-Kemp A.M."/>
            <person name="Babiker E."/>
            <person name="Staton M."/>
        </authorList>
    </citation>
    <scope>NUCLEOTIDE SEQUENCE [LARGE SCALE GENOMIC DNA]</scope>
    <source>
        <strain evidence="2">cv. NJ 8807/NJ 8810</strain>
        <tissue evidence="1">Young leaf</tissue>
    </source>
</reference>
<name>A0ACB7Z0V0_9ERIC</name>
<dbReference type="Proteomes" id="UP000828048">
    <property type="component" value="Chromosome 4"/>
</dbReference>
<proteinExistence type="predicted"/>
<gene>
    <name evidence="1" type="ORF">Vadar_000948</name>
</gene>
<accession>A0ACB7Z0V0</accession>
<evidence type="ECO:0000313" key="2">
    <source>
        <dbReference type="Proteomes" id="UP000828048"/>
    </source>
</evidence>
<organism evidence="1 2">
    <name type="scientific">Vaccinium darrowii</name>
    <dbReference type="NCBI Taxonomy" id="229202"/>
    <lineage>
        <taxon>Eukaryota</taxon>
        <taxon>Viridiplantae</taxon>
        <taxon>Streptophyta</taxon>
        <taxon>Embryophyta</taxon>
        <taxon>Tracheophyta</taxon>
        <taxon>Spermatophyta</taxon>
        <taxon>Magnoliopsida</taxon>
        <taxon>eudicotyledons</taxon>
        <taxon>Gunneridae</taxon>
        <taxon>Pentapetalae</taxon>
        <taxon>asterids</taxon>
        <taxon>Ericales</taxon>
        <taxon>Ericaceae</taxon>
        <taxon>Vaccinioideae</taxon>
        <taxon>Vaccinieae</taxon>
        <taxon>Vaccinium</taxon>
    </lineage>
</organism>
<protein>
    <submittedName>
        <fullName evidence="1">Uncharacterized protein</fullName>
    </submittedName>
</protein>
<evidence type="ECO:0000313" key="1">
    <source>
        <dbReference type="EMBL" id="KAH7859421.1"/>
    </source>
</evidence>
<keyword evidence="2" id="KW-1185">Reference proteome</keyword>
<comment type="caution">
    <text evidence="1">The sequence shown here is derived from an EMBL/GenBank/DDBJ whole genome shotgun (WGS) entry which is preliminary data.</text>
</comment>
<sequence length="479" mass="54675">MAVPSEDGFSNLPNQIIHHIFSYLETNDIPRITGVSRKFRDVCNSSPYLDLEADFRASQNCKCEGFMDFVDRVLGQRNGVGVHRLRLSWFCNQPHYKSAAGPLIDNWLKYAAECNVQDLDIGVFPGYGELFVIPPCLSNCQSLRVLKLNLKGRGLVLQPASFASLVDLNLSNVELCPTFSGGNIGHWISTSCNFLQNLSLDNILCSEGKDMSISSSSLQHITIRGCKFQEAFKLSITSASLQHLTMSSCLFNEWCKVDVTAERLKTLTVDIVFSSHLHGLGHGALQFSIFAPSLLNFSWTGPAACYSDNLEHFWFLEEASISVKVPHNHQNKELVCDFLERLLHSVRYTQNLQLNSEIFTYYHQPGVFDNLKQLVVVVRHFDEDQDQTISPFISGLRNLWTLTIKLDDDDNAVVDPNVVALLWMRSQKYVAKNRKPRKLAFYFHEHVEEMDPRWNCNKLLKWIFEFEKALLGMIVYYRK</sequence>